<evidence type="ECO:0000259" key="3">
    <source>
        <dbReference type="Pfam" id="PF16347"/>
    </source>
</evidence>
<dbReference type="Proteomes" id="UP000249134">
    <property type="component" value="Chromosome 1"/>
</dbReference>
<comment type="similarity">
    <text evidence="1">Belongs to the sulfatase family.</text>
</comment>
<proteinExistence type="inferred from homology"/>
<dbReference type="STRING" id="1348624.GCA_001591545_02092"/>
<organism evidence="4 5">
    <name type="scientific">Lederbergia lenta</name>
    <name type="common">Bacillus lentus</name>
    <dbReference type="NCBI Taxonomy" id="1467"/>
    <lineage>
        <taxon>Bacteria</taxon>
        <taxon>Bacillati</taxon>
        <taxon>Bacillota</taxon>
        <taxon>Bacilli</taxon>
        <taxon>Bacillales</taxon>
        <taxon>Bacillaceae</taxon>
        <taxon>Lederbergia</taxon>
    </lineage>
</organism>
<dbReference type="GO" id="GO:0004065">
    <property type="term" value="F:arylsulfatase activity"/>
    <property type="evidence" value="ECO:0007669"/>
    <property type="project" value="UniProtKB-EC"/>
</dbReference>
<dbReference type="AlphaFoldDB" id="A0A2X4WCZ6"/>
<dbReference type="SUPFAM" id="SSF53649">
    <property type="entry name" value="Alkaline phosphatase-like"/>
    <property type="match status" value="1"/>
</dbReference>
<accession>A0A2X4WCZ6</accession>
<dbReference type="EMBL" id="LS483476">
    <property type="protein sequence ID" value="SQI62577.1"/>
    <property type="molecule type" value="Genomic_DNA"/>
</dbReference>
<evidence type="ECO:0000256" key="2">
    <source>
        <dbReference type="ARBA" id="ARBA00022801"/>
    </source>
</evidence>
<evidence type="ECO:0000313" key="4">
    <source>
        <dbReference type="EMBL" id="SQI62577.1"/>
    </source>
</evidence>
<dbReference type="PROSITE" id="PS00149">
    <property type="entry name" value="SULFATASE_2"/>
    <property type="match status" value="1"/>
</dbReference>
<dbReference type="EC" id="3.1.6.-" evidence="4"/>
<dbReference type="RefSeq" id="WP_066142191.1">
    <property type="nucleotide sequence ID" value="NZ_CBCSGM010000003.1"/>
</dbReference>
<dbReference type="Gene3D" id="3.40.720.10">
    <property type="entry name" value="Alkaline Phosphatase, subunit A"/>
    <property type="match status" value="1"/>
</dbReference>
<dbReference type="Pfam" id="PF01663">
    <property type="entry name" value="Phosphodiest"/>
    <property type="match status" value="1"/>
</dbReference>
<feature type="domain" description="N-sulphoglucosamine sulphohydrolase C-terminal" evidence="3">
    <location>
        <begin position="297"/>
        <end position="462"/>
    </location>
</feature>
<keyword evidence="2 4" id="KW-0378">Hydrolase</keyword>
<dbReference type="InterPro" id="IPR002591">
    <property type="entry name" value="Phosphodiest/P_Trfase"/>
</dbReference>
<dbReference type="PANTHER" id="PTHR43108:SF6">
    <property type="entry name" value="N-SULPHOGLUCOSAMINE SULPHOHYDROLASE"/>
    <property type="match status" value="1"/>
</dbReference>
<dbReference type="KEGG" id="blen:NCTC4824_03690"/>
<dbReference type="PROSITE" id="PS00523">
    <property type="entry name" value="SULFATASE_1"/>
    <property type="match status" value="1"/>
</dbReference>
<evidence type="ECO:0000256" key="1">
    <source>
        <dbReference type="ARBA" id="ARBA00008779"/>
    </source>
</evidence>
<sequence>MSKNTNKKQPNIIFIMSDDHAAHAISAYGSRINETPNLDRISNEGIRLDNCFCTNSICAPSRAAILTGKYNHVNGVRTLYEDIDSSQQNVAKILQANGYQTAMIGKWHLGHGENSNPTGFDYWNIFPGQGEYHDPDMFEMGEKKKFPGYATDITTDLCIDWMEKRNKEQPFFMMCHHKAPHRPWDPDEKHMHLYEDIDIPEPETFHDNYENRTYAAAEAEMRIERDLRKRDVKEDPPEGLSSSELKSWYYQRYIKDYLRCIASIDDNVGRLLDYLDEKDLTDDTIIMYTSDQGFFLGDHGWYDKRFMYEESLRMPFLVRYPREISPGSATEDFGLNVDFAQTFLDYAGIPAPEDMQGTSLRPILKGETPDDWQDSMYYRYWEHMSEHNVAAHYGVRTHQYKLIYYYGEGLGVPGARDVSFEPQWELFDLEKDPYEMNNVYGHEDYQEVASDLKAELYRLKEQVGDHD</sequence>
<dbReference type="CDD" id="cd16031">
    <property type="entry name" value="G6S_like"/>
    <property type="match status" value="1"/>
</dbReference>
<dbReference type="InterPro" id="IPR017850">
    <property type="entry name" value="Alkaline_phosphatase_core_sf"/>
</dbReference>
<gene>
    <name evidence="4" type="ORF">NCTC4824_03690</name>
</gene>
<keyword evidence="5" id="KW-1185">Reference proteome</keyword>
<dbReference type="InterPro" id="IPR032506">
    <property type="entry name" value="SGSH_C"/>
</dbReference>
<dbReference type="Pfam" id="PF16347">
    <property type="entry name" value="SGSH_C"/>
    <property type="match status" value="1"/>
</dbReference>
<reference evidence="4 5" key="1">
    <citation type="submission" date="2018-06" db="EMBL/GenBank/DDBJ databases">
        <authorList>
            <consortium name="Pathogen Informatics"/>
            <person name="Doyle S."/>
        </authorList>
    </citation>
    <scope>NUCLEOTIDE SEQUENCE [LARGE SCALE GENOMIC DNA]</scope>
    <source>
        <strain evidence="4 5">NCTC4824</strain>
    </source>
</reference>
<name>A0A2X4WCZ6_LEDLE</name>
<dbReference type="EC" id="3.1.6.1" evidence="4"/>
<dbReference type="PANTHER" id="PTHR43108">
    <property type="entry name" value="N-ACETYLGLUCOSAMINE-6-SULFATASE FAMILY MEMBER"/>
    <property type="match status" value="1"/>
</dbReference>
<evidence type="ECO:0000313" key="5">
    <source>
        <dbReference type="Proteomes" id="UP000249134"/>
    </source>
</evidence>
<protein>
    <submittedName>
        <fullName evidence="4">Sulfatase family protein</fullName>
        <ecNumber evidence="4">3.1.6.-</ecNumber>
        <ecNumber evidence="4">3.1.6.1</ecNumber>
    </submittedName>
</protein>
<dbReference type="InterPro" id="IPR024607">
    <property type="entry name" value="Sulfatase_CS"/>
</dbReference>